<protein>
    <recommendedName>
        <fullName evidence="4">Selenoprotein O</fullName>
    </recommendedName>
</protein>
<feature type="signal peptide" evidence="1">
    <location>
        <begin position="1"/>
        <end position="25"/>
    </location>
</feature>
<dbReference type="EMBL" id="CAUYUJ010021640">
    <property type="protein sequence ID" value="CAK0906082.1"/>
    <property type="molecule type" value="Genomic_DNA"/>
</dbReference>
<feature type="chain" id="PRO_5045235928" description="Selenoprotein O" evidence="1">
    <location>
        <begin position="26"/>
        <end position="566"/>
    </location>
</feature>
<proteinExistence type="predicted"/>
<evidence type="ECO:0008006" key="4">
    <source>
        <dbReference type="Google" id="ProtNLM"/>
    </source>
</evidence>
<evidence type="ECO:0000313" key="2">
    <source>
        <dbReference type="EMBL" id="CAK0906082.1"/>
    </source>
</evidence>
<evidence type="ECO:0000313" key="3">
    <source>
        <dbReference type="Proteomes" id="UP001189429"/>
    </source>
</evidence>
<keyword evidence="1" id="KW-0732">Signal</keyword>
<dbReference type="Proteomes" id="UP001189429">
    <property type="component" value="Unassembled WGS sequence"/>
</dbReference>
<name>A0ABN9Y0X8_9DINO</name>
<comment type="caution">
    <text evidence="2">The sequence shown here is derived from an EMBL/GenBank/DDBJ whole genome shotgun (WGS) entry which is preliminary data.</text>
</comment>
<organism evidence="2 3">
    <name type="scientific">Prorocentrum cordatum</name>
    <dbReference type="NCBI Taxonomy" id="2364126"/>
    <lineage>
        <taxon>Eukaryota</taxon>
        <taxon>Sar</taxon>
        <taxon>Alveolata</taxon>
        <taxon>Dinophyceae</taxon>
        <taxon>Prorocentrales</taxon>
        <taxon>Prorocentraceae</taxon>
        <taxon>Prorocentrum</taxon>
    </lineage>
</organism>
<gene>
    <name evidence="2" type="ORF">PCOR1329_LOCUS81549</name>
</gene>
<sequence>MAARVCQGSRLAVFVLVGLASRATGSAFLRRSDLQEALPGIGSDFERVLQAELEEAFSASGQQWRAAEGRAVHIKEALRPTFVSMPKNEHGKLGHAAVRYVLHRLFVSRHGWFIQGLQPDGDARDSANSSGIIHDQVPERVQELFEKRLGGHGLGLDEITVLAATLEHLVHSEVSGHVASLFELGGFSAASGVISTEAAQKIIDTYMAIYLVGGNASSMSAAEAARALRGIQRVYPSWGETQKFVHDIFDEVAPARGAGATRFADVVRVAEEVGERYGRWQDSECRGLKDKLARYGDLATGRVRLADFYRGAVHDGHYEFSESIAYLREIGALDESDATNPRVIVPNYINGPSNCVASSSYYSVCCINECEGLLGHLEERLGAADGSPAEIAALVTSLPSATRAAGRDLSAPLVDRLQDVAEHHGGRVPLHGRLFAQWLHLAYPMECPFPHLAGTANPVKAADWRRQTGSNAMASRREMDQHIQDAPEEAATGPQEEGTCGMWTMTEELVAGGASPAAGKRTRSWARAAIQGAMLLSAAVSMGLAAVRAGSAALPLSKGKVEKCLV</sequence>
<evidence type="ECO:0000256" key="1">
    <source>
        <dbReference type="SAM" id="SignalP"/>
    </source>
</evidence>
<reference evidence="2" key="1">
    <citation type="submission" date="2023-10" db="EMBL/GenBank/DDBJ databases">
        <authorList>
            <person name="Chen Y."/>
            <person name="Shah S."/>
            <person name="Dougan E. K."/>
            <person name="Thang M."/>
            <person name="Chan C."/>
        </authorList>
    </citation>
    <scope>NUCLEOTIDE SEQUENCE [LARGE SCALE GENOMIC DNA]</scope>
</reference>
<keyword evidence="3" id="KW-1185">Reference proteome</keyword>
<accession>A0ABN9Y0X8</accession>